<dbReference type="RefSeq" id="WP_344224492.1">
    <property type="nucleotide sequence ID" value="NZ_BAAAQA010000015.1"/>
</dbReference>
<evidence type="ECO:0000313" key="1">
    <source>
        <dbReference type="EMBL" id="GAA2117029.1"/>
    </source>
</evidence>
<dbReference type="Proteomes" id="UP001500166">
    <property type="component" value="Unassembled WGS sequence"/>
</dbReference>
<comment type="caution">
    <text evidence="1">The sequence shown here is derived from an EMBL/GenBank/DDBJ whole genome shotgun (WGS) entry which is preliminary data.</text>
</comment>
<accession>A0ABN2XVQ8</accession>
<organism evidence="1 2">
    <name type="scientific">Kocuria atrinae</name>
    <dbReference type="NCBI Taxonomy" id="592377"/>
    <lineage>
        <taxon>Bacteria</taxon>
        <taxon>Bacillati</taxon>
        <taxon>Actinomycetota</taxon>
        <taxon>Actinomycetes</taxon>
        <taxon>Micrococcales</taxon>
        <taxon>Micrococcaceae</taxon>
        <taxon>Kocuria</taxon>
    </lineage>
</organism>
<dbReference type="EMBL" id="BAAAQA010000015">
    <property type="protein sequence ID" value="GAA2117029.1"/>
    <property type="molecule type" value="Genomic_DNA"/>
</dbReference>
<evidence type="ECO:0000313" key="2">
    <source>
        <dbReference type="Proteomes" id="UP001500166"/>
    </source>
</evidence>
<protein>
    <recommendedName>
        <fullName evidence="3">Nucleotidyltransferase</fullName>
    </recommendedName>
</protein>
<reference evidence="1 2" key="1">
    <citation type="journal article" date="2019" name="Int. J. Syst. Evol. Microbiol.">
        <title>The Global Catalogue of Microorganisms (GCM) 10K type strain sequencing project: providing services to taxonomists for standard genome sequencing and annotation.</title>
        <authorList>
            <consortium name="The Broad Institute Genomics Platform"/>
            <consortium name="The Broad Institute Genome Sequencing Center for Infectious Disease"/>
            <person name="Wu L."/>
            <person name="Ma J."/>
        </authorList>
    </citation>
    <scope>NUCLEOTIDE SEQUENCE [LARGE SCALE GENOMIC DNA]</scope>
    <source>
        <strain evidence="1 2">JCM 15914</strain>
    </source>
</reference>
<proteinExistence type="predicted"/>
<sequence length="121" mass="14243">MTVLTAAENTCSTREETRGTVRVHEGWGQPCEVHCDEFGAPCELVFRGRLHRVTAPPQRWYERRRWWELEERVPRESGESVVDRQHWRVQAAQRGAVEPRTLELVRHEITGQWWLLADQAV</sequence>
<gene>
    <name evidence="1" type="ORF">GCM10009824_16240</name>
</gene>
<evidence type="ECO:0008006" key="3">
    <source>
        <dbReference type="Google" id="ProtNLM"/>
    </source>
</evidence>
<name>A0ABN2XVQ8_9MICC</name>
<keyword evidence="2" id="KW-1185">Reference proteome</keyword>